<gene>
    <name evidence="1" type="ORF">CEP51_004978</name>
</gene>
<accession>A0A428RZ69</accession>
<evidence type="ECO:0000313" key="1">
    <source>
        <dbReference type="EMBL" id="RSL82696.1"/>
    </source>
</evidence>
<dbReference type="AlphaFoldDB" id="A0A428RZ69"/>
<comment type="caution">
    <text evidence="1">The sequence shown here is derived from an EMBL/GenBank/DDBJ whole genome shotgun (WGS) entry which is preliminary data.</text>
</comment>
<proteinExistence type="predicted"/>
<dbReference type="EMBL" id="NKCL01000096">
    <property type="protein sequence ID" value="RSL82696.1"/>
    <property type="molecule type" value="Genomic_DNA"/>
</dbReference>
<keyword evidence="2" id="KW-1185">Reference proteome</keyword>
<dbReference type="Proteomes" id="UP000287972">
    <property type="component" value="Unassembled WGS sequence"/>
</dbReference>
<protein>
    <submittedName>
        <fullName evidence="1">Uncharacterized protein</fullName>
    </submittedName>
</protein>
<name>A0A428RZ69_9HYPO</name>
<reference evidence="1 2" key="1">
    <citation type="submission" date="2017-06" db="EMBL/GenBank/DDBJ databases">
        <title>Comparative genomic analysis of Ambrosia Fusariam Clade fungi.</title>
        <authorList>
            <person name="Stajich J.E."/>
            <person name="Carrillo J."/>
            <person name="Kijimoto T."/>
            <person name="Eskalen A."/>
            <person name="O'Donnell K."/>
            <person name="Kasson M."/>
        </authorList>
    </citation>
    <scope>NUCLEOTIDE SEQUENCE [LARGE SCALE GENOMIC DNA]</scope>
    <source>
        <strain evidence="1 2">NRRL62606</strain>
    </source>
</reference>
<sequence>MTVSNSETRSPIITQSLPFMASDDGPPVISESLDTTGTIRSSIGMLRDLEARIARIATRYDVKPFAQEDELSATE</sequence>
<evidence type="ECO:0000313" key="2">
    <source>
        <dbReference type="Proteomes" id="UP000287972"/>
    </source>
</evidence>
<organism evidence="1 2">
    <name type="scientific">Fusarium floridanum</name>
    <dbReference type="NCBI Taxonomy" id="1325733"/>
    <lineage>
        <taxon>Eukaryota</taxon>
        <taxon>Fungi</taxon>
        <taxon>Dikarya</taxon>
        <taxon>Ascomycota</taxon>
        <taxon>Pezizomycotina</taxon>
        <taxon>Sordariomycetes</taxon>
        <taxon>Hypocreomycetidae</taxon>
        <taxon>Hypocreales</taxon>
        <taxon>Nectriaceae</taxon>
        <taxon>Fusarium</taxon>
        <taxon>Fusarium solani species complex</taxon>
    </lineage>
</organism>